<organism evidence="4 5">
    <name type="scientific">Aedoeadaptatus nemausensis</name>
    <dbReference type="NCBI Taxonomy" id="2582829"/>
    <lineage>
        <taxon>Bacteria</taxon>
        <taxon>Bacillati</taxon>
        <taxon>Bacillota</taxon>
        <taxon>Tissierellia</taxon>
        <taxon>Tissierellales</taxon>
        <taxon>Peptoniphilaceae</taxon>
        <taxon>Aedoeadaptatus</taxon>
    </lineage>
</organism>
<proteinExistence type="predicted"/>
<dbReference type="InterPro" id="IPR015421">
    <property type="entry name" value="PyrdxlP-dep_Trfase_major"/>
</dbReference>
<reference evidence="4 5" key="1">
    <citation type="submission" date="2020-06" db="EMBL/GenBank/DDBJ databases">
        <authorList>
            <person name="Criscuolo A."/>
        </authorList>
    </citation>
    <scope>NUCLEOTIDE SEQUENCE [LARGE SCALE GENOMIC DNA]</scope>
    <source>
        <strain evidence="4">1804121828</strain>
    </source>
</reference>
<comment type="caution">
    <text evidence="4">The sequence shown here is derived from an EMBL/GenBank/DDBJ whole genome shotgun (WGS) entry which is preliminary data.</text>
</comment>
<dbReference type="GO" id="GO:0003824">
    <property type="term" value="F:catalytic activity"/>
    <property type="evidence" value="ECO:0007669"/>
    <property type="project" value="UniProtKB-ARBA"/>
</dbReference>
<dbReference type="InterPro" id="IPR015422">
    <property type="entry name" value="PyrdxlP-dep_Trfase_small"/>
</dbReference>
<dbReference type="EMBL" id="CAIJCS010000020">
    <property type="protein sequence ID" value="CAC9933309.1"/>
    <property type="molecule type" value="Genomic_DNA"/>
</dbReference>
<comment type="cofactor">
    <cofactor evidence="1">
        <name>pyridoxal 5'-phosphate</name>
        <dbReference type="ChEBI" id="CHEBI:597326"/>
    </cofactor>
</comment>
<dbReference type="Gene3D" id="3.90.1150.10">
    <property type="entry name" value="Aspartate Aminotransferase, domain 1"/>
    <property type="match status" value="1"/>
</dbReference>
<keyword evidence="5" id="KW-1185">Reference proteome</keyword>
<dbReference type="InterPro" id="IPR000192">
    <property type="entry name" value="Aminotrans_V_dom"/>
</dbReference>
<feature type="domain" description="Aminotransferase class V" evidence="3">
    <location>
        <begin position="2"/>
        <end position="357"/>
    </location>
</feature>
<dbReference type="Gene3D" id="3.40.640.10">
    <property type="entry name" value="Type I PLP-dependent aspartate aminotransferase-like (Major domain)"/>
    <property type="match status" value="1"/>
</dbReference>
<dbReference type="RefSeq" id="WP_180500308.1">
    <property type="nucleotide sequence ID" value="NZ_CAIJCS010000020.1"/>
</dbReference>
<dbReference type="AlphaFoldDB" id="A0A6V6Y5G4"/>
<dbReference type="Proteomes" id="UP000586454">
    <property type="component" value="Unassembled WGS sequence"/>
</dbReference>
<evidence type="ECO:0000313" key="5">
    <source>
        <dbReference type="Proteomes" id="UP000586454"/>
    </source>
</evidence>
<keyword evidence="2" id="KW-0663">Pyridoxal phosphate</keyword>
<evidence type="ECO:0000259" key="3">
    <source>
        <dbReference type="Pfam" id="PF00266"/>
    </source>
</evidence>
<dbReference type="InterPro" id="IPR015424">
    <property type="entry name" value="PyrdxlP-dep_Trfase"/>
</dbReference>
<dbReference type="SUPFAM" id="SSF53383">
    <property type="entry name" value="PLP-dependent transferases"/>
    <property type="match status" value="1"/>
</dbReference>
<evidence type="ECO:0000313" key="4">
    <source>
        <dbReference type="EMBL" id="CAC9933309.1"/>
    </source>
</evidence>
<dbReference type="InterPro" id="IPR016454">
    <property type="entry name" value="Cysteine_dSase"/>
</dbReference>
<protein>
    <submittedName>
        <fullName evidence="4">Putative cysteine desulfurase</fullName>
    </submittedName>
</protein>
<dbReference type="Gene3D" id="1.10.260.50">
    <property type="match status" value="1"/>
</dbReference>
<accession>A0A6V6Y5G4</accession>
<sequence>MIYLDNCATTKPKDSVVQAMVEALENDFYNPSSLHTAAVEVEKKKEEIRRSIKEYFHCSGELYFTSGATESNNTAINSAISEGKRFGNNVVTTNIEHPSILNVLKAQDVEVRYVPIDSTGHVSKESLMEAVDENTMLLSLFHVNNELGTINPVEEWVPEIKEKFPRLKVHIDGVQAVGKLDVDFDKIGCDSYSFSGHKFHGPKGIGGLLVKKSMTPYLYGGGQEMGIRSGTENIPGIYGLGAAFESLKEEGLRWEEAKERRNFLKEGIESLGDVVVNSADPASPYILNVSIDDTRGEVLLHMLEEKEIYISTSSACSSHRTGKNPILTALGLKESLAQGTIRICMSRDTTMEELEEFIKELKTAVADVRDIMRR</sequence>
<gene>
    <name evidence="4" type="ORF">PEPNEM18_01242</name>
</gene>
<dbReference type="PIRSF" id="PIRSF005572">
    <property type="entry name" value="NifS"/>
    <property type="match status" value="1"/>
</dbReference>
<dbReference type="PANTHER" id="PTHR11601:SF50">
    <property type="entry name" value="CYSTEINE DESULFURASE ISCS 2-RELATED"/>
    <property type="match status" value="1"/>
</dbReference>
<name>A0A6V6Y5G4_9FIRM</name>
<dbReference type="Pfam" id="PF00266">
    <property type="entry name" value="Aminotran_5"/>
    <property type="match status" value="1"/>
</dbReference>
<evidence type="ECO:0000256" key="1">
    <source>
        <dbReference type="ARBA" id="ARBA00001933"/>
    </source>
</evidence>
<evidence type="ECO:0000256" key="2">
    <source>
        <dbReference type="ARBA" id="ARBA00022898"/>
    </source>
</evidence>
<dbReference type="PANTHER" id="PTHR11601">
    <property type="entry name" value="CYSTEINE DESULFURYLASE FAMILY MEMBER"/>
    <property type="match status" value="1"/>
</dbReference>